<evidence type="ECO:0000313" key="1">
    <source>
        <dbReference type="EMBL" id="TYK47162.1"/>
    </source>
</evidence>
<comment type="caution">
    <text evidence="1">The sequence shown here is derived from an EMBL/GenBank/DDBJ whole genome shotgun (WGS) entry which is preliminary data.</text>
</comment>
<dbReference type="EMBL" id="VSRQ01000005">
    <property type="protein sequence ID" value="TYK47162.1"/>
    <property type="molecule type" value="Genomic_DNA"/>
</dbReference>
<evidence type="ECO:0000313" key="2">
    <source>
        <dbReference type="Proteomes" id="UP000323505"/>
    </source>
</evidence>
<dbReference type="AlphaFoldDB" id="A0A5D3FGQ9"/>
<organism evidence="1 2">
    <name type="scientific">Actinomadura decatromicini</name>
    <dbReference type="NCBI Taxonomy" id="2604572"/>
    <lineage>
        <taxon>Bacteria</taxon>
        <taxon>Bacillati</taxon>
        <taxon>Actinomycetota</taxon>
        <taxon>Actinomycetes</taxon>
        <taxon>Streptosporangiales</taxon>
        <taxon>Thermomonosporaceae</taxon>
        <taxon>Actinomadura</taxon>
    </lineage>
</organism>
<reference evidence="1 2" key="1">
    <citation type="submission" date="2019-08" db="EMBL/GenBank/DDBJ databases">
        <title>Actinomadura sp. nov. CYP1-5 isolated from mountain soil.</title>
        <authorList>
            <person name="Songsumanus A."/>
            <person name="Kuncharoen N."/>
            <person name="Kudo T."/>
            <person name="Yuki M."/>
            <person name="Igarashi Y."/>
            <person name="Tanasupawat S."/>
        </authorList>
    </citation>
    <scope>NUCLEOTIDE SEQUENCE [LARGE SCALE GENOMIC DNA]</scope>
    <source>
        <strain evidence="1 2">CYP1-5</strain>
    </source>
</reference>
<protein>
    <submittedName>
        <fullName evidence="1">Uncharacterized protein</fullName>
    </submittedName>
</protein>
<sequence length="159" mass="17824">MAAVEPQTGRRRAPAALYRAFRNRLVPAAFEAAKQTGYSLATYRTNRDRHYSAVDAAIDAQLVHVGESLQSRNDDSVLTAFQKLRHSMWTHRDLQFLSGSAAATGERLDAEHARHLAALLRILADEVDAIRAGLTLRAEDHENDQAISDFVARWDRERS</sequence>
<accession>A0A5D3FGQ9</accession>
<keyword evidence="2" id="KW-1185">Reference proteome</keyword>
<name>A0A5D3FGQ9_9ACTN</name>
<dbReference type="RefSeq" id="WP_148763400.1">
    <property type="nucleotide sequence ID" value="NZ_VSRQ01000005.1"/>
</dbReference>
<gene>
    <name evidence="1" type="ORF">FXF68_25510</name>
</gene>
<proteinExistence type="predicted"/>
<dbReference type="Proteomes" id="UP000323505">
    <property type="component" value="Unassembled WGS sequence"/>
</dbReference>